<evidence type="ECO:0000313" key="3">
    <source>
        <dbReference type="Proteomes" id="UP000321533"/>
    </source>
</evidence>
<evidence type="ECO:0000259" key="1">
    <source>
        <dbReference type="Pfam" id="PF14129"/>
    </source>
</evidence>
<dbReference type="Pfam" id="PF14129">
    <property type="entry name" value="DUF4296"/>
    <property type="match status" value="1"/>
</dbReference>
<reference evidence="2 3" key="1">
    <citation type="journal article" date="2016" name="Int. J. Syst. Evol. Microbiol.">
        <title>Panacibacter ginsenosidivorans gen. nov., sp. nov., with ginsenoside converting activity isolated from soil of a ginseng field.</title>
        <authorList>
            <person name="Siddiqi M.Z."/>
            <person name="Muhammad Shafi S."/>
            <person name="Choi K.D."/>
            <person name="Im W.T."/>
        </authorList>
    </citation>
    <scope>NUCLEOTIDE SEQUENCE [LARGE SCALE GENOMIC DNA]</scope>
    <source>
        <strain evidence="2 3">Gsoil1550</strain>
    </source>
</reference>
<name>A0A5B8V7A8_9BACT</name>
<dbReference type="KEGG" id="pgin:FRZ67_08635"/>
<evidence type="ECO:0000313" key="2">
    <source>
        <dbReference type="EMBL" id="QEC67357.1"/>
    </source>
</evidence>
<dbReference type="AlphaFoldDB" id="A0A5B8V7A8"/>
<keyword evidence="3" id="KW-1185">Reference proteome</keyword>
<protein>
    <submittedName>
        <fullName evidence="2">DUF4296 domain-containing protein</fullName>
    </submittedName>
</protein>
<feature type="domain" description="DUF4296" evidence="1">
    <location>
        <begin position="23"/>
        <end position="106"/>
    </location>
</feature>
<proteinExistence type="predicted"/>
<sequence length="118" mass="13878">MKKLFVTILVCCAFACTSPDKMPEDVMNIEQMKPIVWDMMRAGMLVQNQFRLDTATQKKEAVANYQKVFDIHGTTKDAFYHSYQYYLEHPDKHKILLDSVAAYANRQRIDLFKKLHEE</sequence>
<dbReference type="InterPro" id="IPR025381">
    <property type="entry name" value="DUF4296"/>
</dbReference>
<organism evidence="2 3">
    <name type="scientific">Panacibacter ginsenosidivorans</name>
    <dbReference type="NCBI Taxonomy" id="1813871"/>
    <lineage>
        <taxon>Bacteria</taxon>
        <taxon>Pseudomonadati</taxon>
        <taxon>Bacteroidota</taxon>
        <taxon>Chitinophagia</taxon>
        <taxon>Chitinophagales</taxon>
        <taxon>Chitinophagaceae</taxon>
        <taxon>Panacibacter</taxon>
    </lineage>
</organism>
<gene>
    <name evidence="2" type="ORF">FRZ67_08635</name>
</gene>
<dbReference type="OrthoDB" id="672534at2"/>
<dbReference type="RefSeq" id="WP_147189164.1">
    <property type="nucleotide sequence ID" value="NZ_CP042435.1"/>
</dbReference>
<accession>A0A5B8V7A8</accession>
<dbReference type="Proteomes" id="UP000321533">
    <property type="component" value="Chromosome"/>
</dbReference>
<dbReference type="EMBL" id="CP042435">
    <property type="protein sequence ID" value="QEC67357.1"/>
    <property type="molecule type" value="Genomic_DNA"/>
</dbReference>